<dbReference type="GO" id="GO:0005886">
    <property type="term" value="C:plasma membrane"/>
    <property type="evidence" value="ECO:0007669"/>
    <property type="project" value="UniProtKB-SubCell"/>
</dbReference>
<evidence type="ECO:0000256" key="6">
    <source>
        <dbReference type="SAM" id="Phobius"/>
    </source>
</evidence>
<keyword evidence="5 6" id="KW-0472">Membrane</keyword>
<dbReference type="HOGENOM" id="CLU_039483_10_0_6"/>
<dbReference type="AlphaFoldDB" id="A0A140NQR8"/>
<evidence type="ECO:0000259" key="7">
    <source>
        <dbReference type="Pfam" id="PF12698"/>
    </source>
</evidence>
<evidence type="ECO:0000256" key="4">
    <source>
        <dbReference type="ARBA" id="ARBA00022989"/>
    </source>
</evidence>
<dbReference type="Gene3D" id="3.40.1710.10">
    <property type="entry name" value="abc type-2 transporter like domain"/>
    <property type="match status" value="1"/>
</dbReference>
<name>A0A140NQR8_PROSM</name>
<dbReference type="GeneID" id="93520955"/>
<dbReference type="Pfam" id="PF12698">
    <property type="entry name" value="ABC2_membrane_3"/>
    <property type="match status" value="1"/>
</dbReference>
<feature type="transmembrane region" description="Helical" evidence="6">
    <location>
        <begin position="186"/>
        <end position="210"/>
    </location>
</feature>
<organism evidence="8 9">
    <name type="scientific">Providencia stuartii (strain MRSN 2154)</name>
    <dbReference type="NCBI Taxonomy" id="1157951"/>
    <lineage>
        <taxon>Bacteria</taxon>
        <taxon>Pseudomonadati</taxon>
        <taxon>Pseudomonadota</taxon>
        <taxon>Gammaproteobacteria</taxon>
        <taxon>Enterobacterales</taxon>
        <taxon>Morganellaceae</taxon>
        <taxon>Providencia</taxon>
    </lineage>
</organism>
<comment type="subcellular location">
    <subcellularLocation>
        <location evidence="1">Cell membrane</location>
        <topology evidence="1">Multi-pass membrane protein</topology>
    </subcellularLocation>
</comment>
<dbReference type="InterPro" id="IPR051449">
    <property type="entry name" value="ABC-2_transporter_component"/>
</dbReference>
<dbReference type="Proteomes" id="UP000005012">
    <property type="component" value="Chromosome"/>
</dbReference>
<evidence type="ECO:0000313" key="9">
    <source>
        <dbReference type="Proteomes" id="UP000005012"/>
    </source>
</evidence>
<feature type="transmembrane region" description="Helical" evidence="6">
    <location>
        <begin position="230"/>
        <end position="249"/>
    </location>
</feature>
<evidence type="ECO:0000256" key="1">
    <source>
        <dbReference type="ARBA" id="ARBA00004651"/>
    </source>
</evidence>
<dbReference type="PANTHER" id="PTHR30294:SF47">
    <property type="entry name" value="INNER MEMBRANE TRANSPORT PERMEASE YHHJ"/>
    <property type="match status" value="1"/>
</dbReference>
<keyword evidence="3 6" id="KW-0812">Transmembrane</keyword>
<proteinExistence type="predicted"/>
<keyword evidence="2" id="KW-1003">Cell membrane</keyword>
<evidence type="ECO:0000256" key="2">
    <source>
        <dbReference type="ARBA" id="ARBA00022475"/>
    </source>
</evidence>
<feature type="domain" description="ABC-2 type transporter transmembrane" evidence="7">
    <location>
        <begin position="29"/>
        <end position="365"/>
    </location>
</feature>
<dbReference type="GO" id="GO:0140359">
    <property type="term" value="F:ABC-type transporter activity"/>
    <property type="evidence" value="ECO:0007669"/>
    <property type="project" value="InterPro"/>
</dbReference>
<dbReference type="KEGG" id="psi:S70_12225"/>
<feature type="transmembrane region" description="Helical" evidence="6">
    <location>
        <begin position="289"/>
        <end position="310"/>
    </location>
</feature>
<dbReference type="OrthoDB" id="5592991at2"/>
<feature type="transmembrane region" description="Helical" evidence="6">
    <location>
        <begin position="261"/>
        <end position="282"/>
    </location>
</feature>
<evidence type="ECO:0000313" key="8">
    <source>
        <dbReference type="EMBL" id="AFH94292.1"/>
    </source>
</evidence>
<gene>
    <name evidence="8" type="ordered locus">S70_12225</name>
</gene>
<evidence type="ECO:0000256" key="3">
    <source>
        <dbReference type="ARBA" id="ARBA00022692"/>
    </source>
</evidence>
<dbReference type="PATRIC" id="fig|1157951.4.peg.2458"/>
<dbReference type="EMBL" id="CP003488">
    <property type="protein sequence ID" value="AFH94292.1"/>
    <property type="molecule type" value="Genomic_DNA"/>
</dbReference>
<dbReference type="RefSeq" id="WP_004915838.1">
    <property type="nucleotide sequence ID" value="NC_017731.1"/>
</dbReference>
<protein>
    <submittedName>
        <fullName evidence="8">Antibiotic transport system permease protein</fullName>
    </submittedName>
</protein>
<evidence type="ECO:0000256" key="5">
    <source>
        <dbReference type="ARBA" id="ARBA00023136"/>
    </source>
</evidence>
<reference evidence="9" key="2">
    <citation type="submission" date="2012-04" db="EMBL/GenBank/DDBJ databases">
        <title>Complete genome sequence of Providencia stuartii clinical isolate MRSN 2154.</title>
        <authorList>
            <person name="Clifford R.J."/>
            <person name="Hang J."/>
            <person name="Riley M.C."/>
            <person name="Onmus-Leone F."/>
            <person name="Kuschner R.A."/>
            <person name="Lesho E.P."/>
            <person name="Waterman P.E."/>
        </authorList>
    </citation>
    <scope>NUCLEOTIDE SEQUENCE [LARGE SCALE GENOMIC DNA]</scope>
    <source>
        <strain evidence="9">MRSN 2154</strain>
    </source>
</reference>
<keyword evidence="4 6" id="KW-1133">Transmembrane helix</keyword>
<accession>A0A140NQR8</accession>
<dbReference type="PANTHER" id="PTHR30294">
    <property type="entry name" value="MEMBRANE COMPONENT OF ABC TRANSPORTER YHHJ-RELATED"/>
    <property type="match status" value="1"/>
</dbReference>
<reference evidence="8 9" key="1">
    <citation type="journal article" date="2012" name="J. Bacteriol.">
        <title>Complete Genome Sequence of Providencia stuartii Clinical Isolate MRSN 2154.</title>
        <authorList>
            <person name="Clifford R.J."/>
            <person name="Hang J."/>
            <person name="Riley M.C."/>
            <person name="Onmus-Leone F."/>
            <person name="Kuschner R.A."/>
            <person name="Lesho E.P."/>
            <person name="Waterman P.E."/>
        </authorList>
    </citation>
    <scope>NUCLEOTIDE SEQUENCE [LARGE SCALE GENOMIC DNA]</scope>
    <source>
        <strain evidence="8 9">MRSN 2154</strain>
    </source>
</reference>
<feature type="transmembrane region" description="Helical" evidence="6">
    <location>
        <begin position="348"/>
        <end position="366"/>
    </location>
</feature>
<dbReference type="InterPro" id="IPR013525">
    <property type="entry name" value="ABC2_TM"/>
</dbReference>
<sequence length="381" mass="42423">MRLKFAWHGFEHAFSRETQAAIRSPVFHWLSWLFPLMLFTLVSANFSEGTLMDLPVSVVDNDRSPVSRQIIRDLNAGPHADVKAIDNNLNTSLKRLASAQDYALLYVPTNFEADALRGRQPELRMYYNALFYASGSYAIQDFSGLVAELNAKYRTQLAGSMGKALPPLAQVTLSYDSLFNPSGSYIYYQQFAATIHMLQLFVVTCTIYTLSRSSILQSVKPFGMAVLGKMAPYTLFFTTLLVVELAALVSIFDAKVVGNPLYMIMVGFFYVIAAQSIGLLLFSFTSSAIMAYSLIGMLVSIALAFSGMAVPELSMILPAQIISNIEPLTHTLNAMFDIFLREISFKRIVEVCLFLLIYPIVTAFLIRKRLPKRIAAQGGEL</sequence>